<dbReference type="PANTHER" id="PTHR33908">
    <property type="entry name" value="MANNOSYLTRANSFERASE YKCB-RELATED"/>
    <property type="match status" value="1"/>
</dbReference>
<protein>
    <recommendedName>
        <fullName evidence="11">Glycosyltransferase RgtA/B/C/D-like domain-containing protein</fullName>
    </recommendedName>
</protein>
<feature type="transmembrane region" description="Helical" evidence="8">
    <location>
        <begin position="529"/>
        <end position="549"/>
    </location>
</feature>
<evidence type="ECO:0000256" key="4">
    <source>
        <dbReference type="ARBA" id="ARBA00022679"/>
    </source>
</evidence>
<feature type="transmembrane region" description="Helical" evidence="8">
    <location>
        <begin position="227"/>
        <end position="246"/>
    </location>
</feature>
<feature type="transmembrane region" description="Helical" evidence="8">
    <location>
        <begin position="20"/>
        <end position="45"/>
    </location>
</feature>
<evidence type="ECO:0000256" key="3">
    <source>
        <dbReference type="ARBA" id="ARBA00022676"/>
    </source>
</evidence>
<keyword evidence="2" id="KW-1003">Cell membrane</keyword>
<keyword evidence="3" id="KW-0328">Glycosyltransferase</keyword>
<feature type="transmembrane region" description="Helical" evidence="8">
    <location>
        <begin position="97"/>
        <end position="120"/>
    </location>
</feature>
<proteinExistence type="predicted"/>
<dbReference type="GO" id="GO:0009103">
    <property type="term" value="P:lipopolysaccharide biosynthetic process"/>
    <property type="evidence" value="ECO:0007669"/>
    <property type="project" value="UniProtKB-ARBA"/>
</dbReference>
<feature type="transmembrane region" description="Helical" evidence="8">
    <location>
        <begin position="503"/>
        <end position="523"/>
    </location>
</feature>
<evidence type="ECO:0000256" key="6">
    <source>
        <dbReference type="ARBA" id="ARBA00022989"/>
    </source>
</evidence>
<dbReference type="PANTHER" id="PTHR33908:SF11">
    <property type="entry name" value="MEMBRANE PROTEIN"/>
    <property type="match status" value="1"/>
</dbReference>
<dbReference type="GO" id="GO:0005886">
    <property type="term" value="C:plasma membrane"/>
    <property type="evidence" value="ECO:0007669"/>
    <property type="project" value="UniProtKB-SubCell"/>
</dbReference>
<dbReference type="RefSeq" id="WP_107646522.1">
    <property type="nucleotide sequence ID" value="NZ_CP028341.1"/>
</dbReference>
<gene>
    <name evidence="9" type="ORF">C8077_08585</name>
</gene>
<dbReference type="Proteomes" id="UP000241454">
    <property type="component" value="Chromosome"/>
</dbReference>
<evidence type="ECO:0000256" key="1">
    <source>
        <dbReference type="ARBA" id="ARBA00004651"/>
    </source>
</evidence>
<sequence length="560" mass="61711">MNKSAVAQKQPFIKQVLPRWLVTVALGMQIAIVTILLMLSVFFTVTFKRNSPQLGSITEQVDYHFGMPSVAFGLGTIILLGMMILLAIGFSKLPQQWVLAILLIYVAAMQIIWLMSLNLVTYTYPDSRSLMDAADILLNGNINQFGADFCPKGSIRLECGARGIPSAYTYFSYYPFQSGPMLWYLLVFAVFGLDSILAFQIVSAVAVTALVAVLWRFGSLIGLNEKGHGAFTVIVTTSVPLLMFATFVYPNAVGFFFTVCGTWMIAEGFRLQKVWASSLAIVGGFLICGIGIVFKSTYQILVLAALVAVIFAVWHNRRVWQLVVSFLSAVAAFFVSKLPVYVVQTWTGQKFGKGMPMSSWIAIGLGQPDNMPAGWWSRFAIDAFERTGNDYALQSQISNDFVRNRLAFFAGNPSDGLNFFTNKLASEWAEPSFMTSLYSELGESANHFSGLGSFLLLGKGADVLLRFENVAQTVVYFLAIIGVIGLVHSLMKERSLGADSSQVFTRVLLCASFIGGFLCYLFWEAKSIYTLPFFLLLFPVAAYGIQNIADLISSIKKKIA</sequence>
<dbReference type="InterPro" id="IPR050297">
    <property type="entry name" value="LipidA_mod_glycosyltrf_83"/>
</dbReference>
<keyword evidence="7 8" id="KW-0472">Membrane</keyword>
<keyword evidence="6 8" id="KW-1133">Transmembrane helix</keyword>
<evidence type="ECO:0000313" key="9">
    <source>
        <dbReference type="EMBL" id="AVT45931.1"/>
    </source>
</evidence>
<accession>A0A2R4G514</accession>
<feature type="transmembrane region" description="Helical" evidence="8">
    <location>
        <begin position="182"/>
        <end position="215"/>
    </location>
</feature>
<dbReference type="EMBL" id="CP028341">
    <property type="protein sequence ID" value="AVT45931.1"/>
    <property type="molecule type" value="Genomic_DNA"/>
</dbReference>
<feature type="transmembrane region" description="Helical" evidence="8">
    <location>
        <begin position="298"/>
        <end position="315"/>
    </location>
</feature>
<feature type="transmembrane region" description="Helical" evidence="8">
    <location>
        <begin position="322"/>
        <end position="342"/>
    </location>
</feature>
<feature type="transmembrane region" description="Helical" evidence="8">
    <location>
        <begin position="274"/>
        <end position="292"/>
    </location>
</feature>
<dbReference type="GO" id="GO:0016763">
    <property type="term" value="F:pentosyltransferase activity"/>
    <property type="evidence" value="ECO:0007669"/>
    <property type="project" value="TreeGrafter"/>
</dbReference>
<evidence type="ECO:0000313" key="10">
    <source>
        <dbReference type="Proteomes" id="UP000241454"/>
    </source>
</evidence>
<keyword evidence="5 8" id="KW-0812">Transmembrane</keyword>
<name>A0A2R4G514_BIFAD</name>
<feature type="transmembrane region" description="Helical" evidence="8">
    <location>
        <begin position="474"/>
        <end position="491"/>
    </location>
</feature>
<dbReference type="AlphaFoldDB" id="A0A2R4G514"/>
<comment type="subcellular location">
    <subcellularLocation>
        <location evidence="1">Cell membrane</location>
        <topology evidence="1">Multi-pass membrane protein</topology>
    </subcellularLocation>
</comment>
<evidence type="ECO:0000256" key="8">
    <source>
        <dbReference type="SAM" id="Phobius"/>
    </source>
</evidence>
<keyword evidence="4" id="KW-0808">Transferase</keyword>
<organism evidence="9 10">
    <name type="scientific">Bifidobacterium adolescentis</name>
    <dbReference type="NCBI Taxonomy" id="1680"/>
    <lineage>
        <taxon>Bacteria</taxon>
        <taxon>Bacillati</taxon>
        <taxon>Actinomycetota</taxon>
        <taxon>Actinomycetes</taxon>
        <taxon>Bifidobacteriales</taxon>
        <taxon>Bifidobacteriaceae</taxon>
        <taxon>Bifidobacterium</taxon>
    </lineage>
</organism>
<evidence type="ECO:0000256" key="2">
    <source>
        <dbReference type="ARBA" id="ARBA00022475"/>
    </source>
</evidence>
<evidence type="ECO:0008006" key="11">
    <source>
        <dbReference type="Google" id="ProtNLM"/>
    </source>
</evidence>
<evidence type="ECO:0000256" key="5">
    <source>
        <dbReference type="ARBA" id="ARBA00022692"/>
    </source>
</evidence>
<reference evidence="9 10" key="1">
    <citation type="submission" date="2018-03" db="EMBL/GenBank/DDBJ databases">
        <authorList>
            <person name="Keele B.F."/>
        </authorList>
    </citation>
    <scope>NUCLEOTIDE SEQUENCE [LARGE SCALE GENOMIC DNA]</scope>
    <source>
        <strain evidence="9 10">1-11</strain>
    </source>
</reference>
<evidence type="ECO:0000256" key="7">
    <source>
        <dbReference type="ARBA" id="ARBA00023136"/>
    </source>
</evidence>
<feature type="transmembrane region" description="Helical" evidence="8">
    <location>
        <begin position="65"/>
        <end position="90"/>
    </location>
</feature>